<proteinExistence type="predicted"/>
<dbReference type="AlphaFoldDB" id="A0A2T0R4J2"/>
<protein>
    <submittedName>
        <fullName evidence="1">Uncharacterized protein</fullName>
    </submittedName>
</protein>
<dbReference type="RefSeq" id="WP_106210491.1">
    <property type="nucleotide sequence ID" value="NZ_PVZF01000005.1"/>
</dbReference>
<organism evidence="1 2">
    <name type="scientific">Kineococcus rhizosphaerae</name>
    <dbReference type="NCBI Taxonomy" id="559628"/>
    <lineage>
        <taxon>Bacteria</taxon>
        <taxon>Bacillati</taxon>
        <taxon>Actinomycetota</taxon>
        <taxon>Actinomycetes</taxon>
        <taxon>Kineosporiales</taxon>
        <taxon>Kineosporiaceae</taxon>
        <taxon>Kineococcus</taxon>
    </lineage>
</organism>
<reference evidence="1 2" key="1">
    <citation type="submission" date="2018-03" db="EMBL/GenBank/DDBJ databases">
        <title>Genomic Encyclopedia of Archaeal and Bacterial Type Strains, Phase II (KMG-II): from individual species to whole genera.</title>
        <authorList>
            <person name="Goeker M."/>
        </authorList>
    </citation>
    <scope>NUCLEOTIDE SEQUENCE [LARGE SCALE GENOMIC DNA]</scope>
    <source>
        <strain evidence="1 2">DSM 19711</strain>
    </source>
</reference>
<evidence type="ECO:0000313" key="2">
    <source>
        <dbReference type="Proteomes" id="UP000238083"/>
    </source>
</evidence>
<dbReference type="EMBL" id="PVZF01000005">
    <property type="protein sequence ID" value="PRY15249.1"/>
    <property type="molecule type" value="Genomic_DNA"/>
</dbReference>
<gene>
    <name evidence="1" type="ORF">CLV37_105176</name>
</gene>
<sequence>MKDEAFDPFSLPALAAWRQPFDPPPSVSDYVYRHVSVTDAVALASVFAPRFVDVQGCLLVAENYEPENLRTWLAQLEGRAQDVERMINHQSLWDLLPPAGEDEERALEQVALVMADAWRAAAQRQFPHLQVRTDVVDDYGPTVLLWTDRG</sequence>
<evidence type="ECO:0000313" key="1">
    <source>
        <dbReference type="EMBL" id="PRY15249.1"/>
    </source>
</evidence>
<keyword evidence="2" id="KW-1185">Reference proteome</keyword>
<dbReference type="OrthoDB" id="3575180at2"/>
<comment type="caution">
    <text evidence="1">The sequence shown here is derived from an EMBL/GenBank/DDBJ whole genome shotgun (WGS) entry which is preliminary data.</text>
</comment>
<accession>A0A2T0R4J2</accession>
<name>A0A2T0R4J2_9ACTN</name>
<dbReference type="Proteomes" id="UP000238083">
    <property type="component" value="Unassembled WGS sequence"/>
</dbReference>